<dbReference type="HOGENOM" id="CLU_2396717_0_0_5"/>
<keyword evidence="1" id="KW-0812">Transmembrane</keyword>
<evidence type="ECO:0000313" key="3">
    <source>
        <dbReference type="Proteomes" id="UP000004728"/>
    </source>
</evidence>
<dbReference type="InterPro" id="IPR017581">
    <property type="entry name" value="AtpR-like"/>
</dbReference>
<evidence type="ECO:0000313" key="2">
    <source>
        <dbReference type="EMBL" id="EGD58481.1"/>
    </source>
</evidence>
<feature type="transmembrane region" description="Helical" evidence="1">
    <location>
        <begin position="49"/>
        <end position="67"/>
    </location>
</feature>
<keyword evidence="3" id="KW-1185">Reference proteome</keyword>
<accession>F1ZAB1</accession>
<sequence length="93" mass="9651">MEMDAPQAMTANLLLILAFFGGLVLGLVHFASLNLAVTRYVDGRTGTALAVHALRMVVLGGALYALARTGTGPLLAGALGIFAGRIVIMGLRR</sequence>
<name>F1ZAB1_9SPHN</name>
<dbReference type="Proteomes" id="UP000004728">
    <property type="component" value="Unassembled WGS sequence"/>
</dbReference>
<dbReference type="AlphaFoldDB" id="F1ZAB1"/>
<evidence type="ECO:0008006" key="4">
    <source>
        <dbReference type="Google" id="ProtNLM"/>
    </source>
</evidence>
<comment type="caution">
    <text evidence="2">The sequence shown here is derived from an EMBL/GenBank/DDBJ whole genome shotgun (WGS) entry which is preliminary data.</text>
</comment>
<dbReference type="EMBL" id="AEWJ01000041">
    <property type="protein sequence ID" value="EGD58481.1"/>
    <property type="molecule type" value="Genomic_DNA"/>
</dbReference>
<feature type="transmembrane region" description="Helical" evidence="1">
    <location>
        <begin position="12"/>
        <end position="37"/>
    </location>
</feature>
<evidence type="ECO:0000256" key="1">
    <source>
        <dbReference type="SAM" id="Phobius"/>
    </source>
</evidence>
<organism evidence="2 3">
    <name type="scientific">Novosphingobium nitrogenifigens DSM 19370</name>
    <dbReference type="NCBI Taxonomy" id="983920"/>
    <lineage>
        <taxon>Bacteria</taxon>
        <taxon>Pseudomonadati</taxon>
        <taxon>Pseudomonadota</taxon>
        <taxon>Alphaproteobacteria</taxon>
        <taxon>Sphingomonadales</taxon>
        <taxon>Sphingomonadaceae</taxon>
        <taxon>Novosphingobium</taxon>
    </lineage>
</organism>
<dbReference type="InParanoid" id="F1ZAB1"/>
<dbReference type="Pfam" id="PF12966">
    <property type="entry name" value="AtpR"/>
    <property type="match status" value="1"/>
</dbReference>
<proteinExistence type="predicted"/>
<protein>
    <recommendedName>
        <fullName evidence="4">N-ATPase, AtpR subunit</fullName>
    </recommendedName>
</protein>
<reference evidence="2 3" key="1">
    <citation type="journal article" date="2012" name="J. Bacteriol.">
        <title>Draft Genome Sequence of Novosphingobium nitrogenifigens Y88T.</title>
        <authorList>
            <person name="Strabala T.J."/>
            <person name="Macdonald L."/>
            <person name="Liu V."/>
            <person name="Smit A.M."/>
        </authorList>
    </citation>
    <scope>NUCLEOTIDE SEQUENCE [LARGE SCALE GENOMIC DNA]</scope>
    <source>
        <strain evidence="2 3">DSM 19370</strain>
    </source>
</reference>
<gene>
    <name evidence="2" type="ORF">Y88_0537</name>
</gene>
<dbReference type="STRING" id="983920.Y88_0537"/>
<keyword evidence="1" id="KW-0472">Membrane</keyword>
<feature type="transmembrane region" description="Helical" evidence="1">
    <location>
        <begin position="73"/>
        <end position="91"/>
    </location>
</feature>
<keyword evidence="1" id="KW-1133">Transmembrane helix</keyword>